<dbReference type="InterPro" id="IPR010998">
    <property type="entry name" value="Integrase_recombinase_N"/>
</dbReference>
<reference evidence="3 4" key="1">
    <citation type="submission" date="2018-05" db="EMBL/GenBank/DDBJ databases">
        <title>Reference genomes for bee gut microbiota database.</title>
        <authorList>
            <person name="Ellegaard K.M."/>
        </authorList>
    </citation>
    <scope>NUCLEOTIDE SEQUENCE [LARGE SCALE GENOMIC DNA]</scope>
    <source>
        <strain evidence="3 4">ESL0184</strain>
    </source>
</reference>
<keyword evidence="1" id="KW-0238">DNA-binding</keyword>
<dbReference type="Proteomes" id="UP000247698">
    <property type="component" value="Unassembled WGS sequence"/>
</dbReference>
<dbReference type="Pfam" id="PF14659">
    <property type="entry name" value="Phage_int_SAM_3"/>
    <property type="match status" value="1"/>
</dbReference>
<gene>
    <name evidence="3" type="ORF">DK873_06880</name>
</gene>
<dbReference type="InterPro" id="IPR011010">
    <property type="entry name" value="DNA_brk_join_enz"/>
</dbReference>
<dbReference type="Gene3D" id="1.10.150.130">
    <property type="match status" value="1"/>
</dbReference>
<proteinExistence type="predicted"/>
<sequence length="65" mass="7749">MQLEGTKHYSKPKQKTVDDVFKLWFDIYTNEVKDSSTNKVISTYQVHIKPWFGDDYIDQISSEKF</sequence>
<dbReference type="RefSeq" id="WP_110446340.1">
    <property type="nucleotide sequence ID" value="NZ_QGLG01000002.1"/>
</dbReference>
<evidence type="ECO:0000313" key="4">
    <source>
        <dbReference type="Proteomes" id="UP000247698"/>
    </source>
</evidence>
<protein>
    <recommendedName>
        <fullName evidence="2">Integrase SAM-like N-terminal domain-containing protein</fullName>
    </recommendedName>
</protein>
<dbReference type="EMBL" id="QGLG01000002">
    <property type="protein sequence ID" value="PXY84862.1"/>
    <property type="molecule type" value="Genomic_DNA"/>
</dbReference>
<evidence type="ECO:0000313" key="3">
    <source>
        <dbReference type="EMBL" id="PXY84862.1"/>
    </source>
</evidence>
<accession>A0ABX5N158</accession>
<feature type="domain" description="Integrase SAM-like N-terminal" evidence="2">
    <location>
        <begin position="16"/>
        <end position="62"/>
    </location>
</feature>
<evidence type="ECO:0000259" key="2">
    <source>
        <dbReference type="Pfam" id="PF14659"/>
    </source>
</evidence>
<keyword evidence="4" id="KW-1185">Reference proteome</keyword>
<dbReference type="InterPro" id="IPR004107">
    <property type="entry name" value="Integrase_SAM-like_N"/>
</dbReference>
<dbReference type="SUPFAM" id="SSF56349">
    <property type="entry name" value="DNA breaking-rejoining enzymes"/>
    <property type="match status" value="1"/>
</dbReference>
<comment type="caution">
    <text evidence="3">The sequence shown here is derived from an EMBL/GenBank/DDBJ whole genome shotgun (WGS) entry which is preliminary data.</text>
</comment>
<organism evidence="3 4">
    <name type="scientific">Lactobacillus melliventris</name>
    <dbReference type="NCBI Taxonomy" id="1218507"/>
    <lineage>
        <taxon>Bacteria</taxon>
        <taxon>Bacillati</taxon>
        <taxon>Bacillota</taxon>
        <taxon>Bacilli</taxon>
        <taxon>Lactobacillales</taxon>
        <taxon>Lactobacillaceae</taxon>
        <taxon>Lactobacillus</taxon>
    </lineage>
</organism>
<name>A0ABX5N158_9LACO</name>
<evidence type="ECO:0000256" key="1">
    <source>
        <dbReference type="ARBA" id="ARBA00023125"/>
    </source>
</evidence>